<feature type="region of interest" description="Disordered" evidence="1">
    <location>
        <begin position="39"/>
        <end position="88"/>
    </location>
</feature>
<proteinExistence type="predicted"/>
<name>A0A812KDS7_9DINO</name>
<organism evidence="2 3">
    <name type="scientific">Symbiodinium natans</name>
    <dbReference type="NCBI Taxonomy" id="878477"/>
    <lineage>
        <taxon>Eukaryota</taxon>
        <taxon>Sar</taxon>
        <taxon>Alveolata</taxon>
        <taxon>Dinophyceae</taxon>
        <taxon>Suessiales</taxon>
        <taxon>Symbiodiniaceae</taxon>
        <taxon>Symbiodinium</taxon>
    </lineage>
</organism>
<protein>
    <submittedName>
        <fullName evidence="2">Uncharacterized protein</fullName>
    </submittedName>
</protein>
<evidence type="ECO:0000313" key="2">
    <source>
        <dbReference type="EMBL" id="CAE7225180.1"/>
    </source>
</evidence>
<keyword evidence="3" id="KW-1185">Reference proteome</keyword>
<gene>
    <name evidence="2" type="ORF">SNAT2548_LOCUS8660</name>
</gene>
<dbReference type="EMBL" id="CAJNDS010000646">
    <property type="protein sequence ID" value="CAE7225180.1"/>
    <property type="molecule type" value="Genomic_DNA"/>
</dbReference>
<evidence type="ECO:0000256" key="1">
    <source>
        <dbReference type="SAM" id="MobiDB-lite"/>
    </source>
</evidence>
<accession>A0A812KDS7</accession>
<comment type="caution">
    <text evidence="2">The sequence shown here is derived from an EMBL/GenBank/DDBJ whole genome shotgun (WGS) entry which is preliminary data.</text>
</comment>
<dbReference type="Proteomes" id="UP000604046">
    <property type="component" value="Unassembled WGS sequence"/>
</dbReference>
<evidence type="ECO:0000313" key="3">
    <source>
        <dbReference type="Proteomes" id="UP000604046"/>
    </source>
</evidence>
<reference evidence="2" key="1">
    <citation type="submission" date="2021-02" db="EMBL/GenBank/DDBJ databases">
        <authorList>
            <person name="Dougan E. K."/>
            <person name="Rhodes N."/>
            <person name="Thang M."/>
            <person name="Chan C."/>
        </authorList>
    </citation>
    <scope>NUCLEOTIDE SEQUENCE</scope>
</reference>
<dbReference type="AlphaFoldDB" id="A0A812KDS7"/>
<sequence length="107" mass="11323">MGIGQLRSEPEKVAPLCMSQCGCRDDELKSMGSIVELEVDDDDLPNSPDRPLCLPSPMPTGHAGHTGPTPIPTWPVSPTSPAFRAPPAEVRGPTVFELEGSCEVTAL</sequence>